<feature type="domain" description="Heparan-alpha-glucosaminide N-acetyltransferase catalytic" evidence="2">
    <location>
        <begin position="27"/>
        <end position="241"/>
    </location>
</feature>
<keyword evidence="1" id="KW-1133">Transmembrane helix</keyword>
<feature type="transmembrane region" description="Helical" evidence="1">
    <location>
        <begin position="250"/>
        <end position="269"/>
    </location>
</feature>
<accession>A0A4Z0MUC4</accession>
<dbReference type="AlphaFoldDB" id="A0A4Z0MUC4"/>
<proteinExistence type="predicted"/>
<feature type="transmembrane region" description="Helical" evidence="1">
    <location>
        <begin position="72"/>
        <end position="89"/>
    </location>
</feature>
<sequence>MPVASSAPLPNPAPAADSPVTASATTRLVSLDVFRGVAIMLMLLVNNSGDWRYYYSPLIHADWNGCRLADLAFPWFMYIMGVAVVYGLASVREQPSRHSAVLLRVGRRVLVMVVLGLLIGLLPNFYFTSFRILGVLQRLGVVYGICALCFLKLTWRQQLTLAAVLLVGYNLLLQFVPVPDLGHPSLDKMTNLGAWLDRLVIGQHHLNMDQEGWDPESLLGTIPSVGTGLLGMLTGQWLRNTRSDAPTKTVWLFVVSAGAIVLGLIWNGWFPINKSLWSSSYVVYTAGIGGIVLGALYFLCDVQGWRGRWTWIFIACGSNALLVFFGHEALERVLTRFKLHHADGSVFYARDWLYENLCRQFFTNPTHASFTWAVVYSSLWVLLLAVLYRRRIFFTA</sequence>
<feature type="transmembrane region" description="Helical" evidence="1">
    <location>
        <begin position="158"/>
        <end position="176"/>
    </location>
</feature>
<keyword evidence="4" id="KW-1185">Reference proteome</keyword>
<feature type="transmembrane region" description="Helical" evidence="1">
    <location>
        <begin position="132"/>
        <end position="151"/>
    </location>
</feature>
<reference evidence="3 4" key="1">
    <citation type="submission" date="2019-04" db="EMBL/GenBank/DDBJ databases">
        <authorList>
            <person name="Feng G."/>
            <person name="Zhang J."/>
            <person name="Zhu H."/>
        </authorList>
    </citation>
    <scope>NUCLEOTIDE SEQUENCE [LARGE SCALE GENOMIC DNA]</scope>
    <source>
        <strain evidence="3 4">JCM 19491</strain>
    </source>
</reference>
<dbReference type="PANTHER" id="PTHR31061">
    <property type="entry name" value="LD22376P"/>
    <property type="match status" value="1"/>
</dbReference>
<dbReference type="PANTHER" id="PTHR31061:SF24">
    <property type="entry name" value="LD22376P"/>
    <property type="match status" value="1"/>
</dbReference>
<name>A0A4Z0MUC4_9BACT</name>
<organism evidence="3 4">
    <name type="scientific">Hymenobacter wooponensis</name>
    <dbReference type="NCBI Taxonomy" id="1525360"/>
    <lineage>
        <taxon>Bacteria</taxon>
        <taxon>Pseudomonadati</taxon>
        <taxon>Bacteroidota</taxon>
        <taxon>Cytophagia</taxon>
        <taxon>Cytophagales</taxon>
        <taxon>Hymenobacteraceae</taxon>
        <taxon>Hymenobacter</taxon>
    </lineage>
</organism>
<feature type="transmembrane region" description="Helical" evidence="1">
    <location>
        <begin position="370"/>
        <end position="388"/>
    </location>
</feature>
<evidence type="ECO:0000259" key="2">
    <source>
        <dbReference type="Pfam" id="PF07786"/>
    </source>
</evidence>
<dbReference type="Pfam" id="PF07786">
    <property type="entry name" value="HGSNAT_cat"/>
    <property type="match status" value="1"/>
</dbReference>
<dbReference type="RefSeq" id="WP_135529421.1">
    <property type="nucleotide sequence ID" value="NZ_SRKZ01000001.1"/>
</dbReference>
<evidence type="ECO:0000256" key="1">
    <source>
        <dbReference type="SAM" id="Phobius"/>
    </source>
</evidence>
<feature type="transmembrane region" description="Helical" evidence="1">
    <location>
        <begin position="218"/>
        <end position="238"/>
    </location>
</feature>
<comment type="caution">
    <text evidence="3">The sequence shown here is derived from an EMBL/GenBank/DDBJ whole genome shotgun (WGS) entry which is preliminary data.</text>
</comment>
<dbReference type="EMBL" id="SRKZ01000001">
    <property type="protein sequence ID" value="TGD83271.1"/>
    <property type="molecule type" value="Genomic_DNA"/>
</dbReference>
<dbReference type="InterPro" id="IPR012429">
    <property type="entry name" value="HGSNAT_cat"/>
</dbReference>
<dbReference type="Proteomes" id="UP000298284">
    <property type="component" value="Unassembled WGS sequence"/>
</dbReference>
<keyword evidence="1" id="KW-0472">Membrane</keyword>
<feature type="transmembrane region" description="Helical" evidence="1">
    <location>
        <begin position="281"/>
        <end position="299"/>
    </location>
</feature>
<gene>
    <name evidence="3" type="ORF">EU557_05685</name>
</gene>
<dbReference type="OrthoDB" id="9788724at2"/>
<evidence type="ECO:0000313" key="4">
    <source>
        <dbReference type="Proteomes" id="UP000298284"/>
    </source>
</evidence>
<keyword evidence="1" id="KW-0812">Transmembrane</keyword>
<protein>
    <submittedName>
        <fullName evidence="3">DUF1624 domain-containing protein</fullName>
    </submittedName>
</protein>
<feature type="transmembrane region" description="Helical" evidence="1">
    <location>
        <begin position="109"/>
        <end position="126"/>
    </location>
</feature>
<feature type="transmembrane region" description="Helical" evidence="1">
    <location>
        <begin position="311"/>
        <end position="330"/>
    </location>
</feature>
<evidence type="ECO:0000313" key="3">
    <source>
        <dbReference type="EMBL" id="TGD83271.1"/>
    </source>
</evidence>